<keyword evidence="5 7" id="KW-1133">Transmembrane helix</keyword>
<evidence type="ECO:0000313" key="10">
    <source>
        <dbReference type="Proteomes" id="UP000478505"/>
    </source>
</evidence>
<dbReference type="SUPFAM" id="SSF53649">
    <property type="entry name" value="Alkaline phosphatase-like"/>
    <property type="match status" value="1"/>
</dbReference>
<evidence type="ECO:0000259" key="8">
    <source>
        <dbReference type="Pfam" id="PF00884"/>
    </source>
</evidence>
<feature type="domain" description="Sulfatase N-terminal" evidence="8">
    <location>
        <begin position="214"/>
        <end position="492"/>
    </location>
</feature>
<comment type="subcellular location">
    <subcellularLocation>
        <location evidence="1">Cell membrane</location>
        <topology evidence="1">Multi-pass membrane protein</topology>
    </subcellularLocation>
</comment>
<feature type="transmembrane region" description="Helical" evidence="7">
    <location>
        <begin position="67"/>
        <end position="96"/>
    </location>
</feature>
<dbReference type="Gene3D" id="3.40.720.10">
    <property type="entry name" value="Alkaline Phosphatase, subunit A"/>
    <property type="match status" value="1"/>
</dbReference>
<dbReference type="Proteomes" id="UP000478505">
    <property type="component" value="Unassembled WGS sequence"/>
</dbReference>
<protein>
    <submittedName>
        <fullName evidence="9">Sulfatase-like hydrolase/transferase</fullName>
    </submittedName>
</protein>
<organism evidence="9 10">
    <name type="scientific">Psychroflexus aurantiacus</name>
    <dbReference type="NCBI Taxonomy" id="2709310"/>
    <lineage>
        <taxon>Bacteria</taxon>
        <taxon>Pseudomonadati</taxon>
        <taxon>Bacteroidota</taxon>
        <taxon>Flavobacteriia</taxon>
        <taxon>Flavobacteriales</taxon>
        <taxon>Flavobacteriaceae</taxon>
        <taxon>Psychroflexus</taxon>
    </lineage>
</organism>
<evidence type="ECO:0000256" key="6">
    <source>
        <dbReference type="ARBA" id="ARBA00023136"/>
    </source>
</evidence>
<dbReference type="InterPro" id="IPR000917">
    <property type="entry name" value="Sulfatase_N"/>
</dbReference>
<dbReference type="EMBL" id="JAAIKD010000002">
    <property type="protein sequence ID" value="NEV93384.1"/>
    <property type="molecule type" value="Genomic_DNA"/>
</dbReference>
<dbReference type="GO" id="GO:0016776">
    <property type="term" value="F:phosphotransferase activity, phosphate group as acceptor"/>
    <property type="evidence" value="ECO:0007669"/>
    <property type="project" value="TreeGrafter"/>
</dbReference>
<comment type="caution">
    <text evidence="9">The sequence shown here is derived from an EMBL/GenBank/DDBJ whole genome shotgun (WGS) entry which is preliminary data.</text>
</comment>
<evidence type="ECO:0000256" key="7">
    <source>
        <dbReference type="SAM" id="Phobius"/>
    </source>
</evidence>
<dbReference type="Pfam" id="PF00884">
    <property type="entry name" value="Sulfatase"/>
    <property type="match status" value="1"/>
</dbReference>
<dbReference type="GO" id="GO:0009244">
    <property type="term" value="P:lipopolysaccharide core region biosynthetic process"/>
    <property type="evidence" value="ECO:0007669"/>
    <property type="project" value="TreeGrafter"/>
</dbReference>
<evidence type="ECO:0000256" key="4">
    <source>
        <dbReference type="ARBA" id="ARBA00022692"/>
    </source>
</evidence>
<reference evidence="9 10" key="1">
    <citation type="submission" date="2020-02" db="EMBL/GenBank/DDBJ databases">
        <title>Flavobacteriaceae Psychroflexus bacterium YR1-1, complete genome.</title>
        <authorList>
            <person name="Li Y."/>
            <person name="Wu S."/>
        </authorList>
    </citation>
    <scope>NUCLEOTIDE SEQUENCE [LARGE SCALE GENOMIC DNA]</scope>
    <source>
        <strain evidence="9 10">YR1-1</strain>
    </source>
</reference>
<proteinExistence type="predicted"/>
<dbReference type="PANTHER" id="PTHR30443">
    <property type="entry name" value="INNER MEMBRANE PROTEIN"/>
    <property type="match status" value="1"/>
</dbReference>
<dbReference type="InterPro" id="IPR017850">
    <property type="entry name" value="Alkaline_phosphatase_core_sf"/>
</dbReference>
<evidence type="ECO:0000256" key="5">
    <source>
        <dbReference type="ARBA" id="ARBA00022989"/>
    </source>
</evidence>
<evidence type="ECO:0000256" key="2">
    <source>
        <dbReference type="ARBA" id="ARBA00022475"/>
    </source>
</evidence>
<keyword evidence="6 7" id="KW-0472">Membrane</keyword>
<dbReference type="RefSeq" id="WP_164004101.1">
    <property type="nucleotide sequence ID" value="NZ_JAAIKD010000002.1"/>
</dbReference>
<dbReference type="CDD" id="cd16017">
    <property type="entry name" value="LptA"/>
    <property type="match status" value="1"/>
</dbReference>
<sequence>MKIDLKSLLFWILPVFISFGFEFFFTDFRIFNIQNLVENLILLFLIWILLSLAQYPRLKRVFTKSLYTVFVFFLAFETSFFYMFNTFFSASSLFILFETNAAETSEFLNLYVDQRLVLYLLSMLSVISLFIIKPEQRVLNAKLNLKPVNRVALIILLVAGLKISGFMIASFPFQLLKGSVSYIYETYKFSDLKLDQATGHFENVEFKGDPTSHTFVLVIGESNARRQLGLYGYERETTPGLSQRKDELMIYQDVISSESHTIPSLQEALIFEDLESRTESSLIQLMNQAGFKTFWLSNQRPIGIYETLLTKLSKASDEYVYTNTTRWGSVTPFDEVLLPHLDKALADEAPKKFIVLNLLATHANYELRYPQAFDRFNSEPATPFPSEENFRIINQYHNSISYVDYMVSTIIDRVKARQDKSYVLYFSDHGEEVFFDRDFVGHNASDIPTRSMFEIPFFVWTSSEFDSSYTLDFKPERPYVLNDFIHSLSDLSQISFSKLDRQKSIFSEEYKATKRIISGKLDFDVYFED</sequence>
<evidence type="ECO:0000256" key="3">
    <source>
        <dbReference type="ARBA" id="ARBA00022679"/>
    </source>
</evidence>
<dbReference type="InterPro" id="IPR040423">
    <property type="entry name" value="PEA_transferase"/>
</dbReference>
<feature type="transmembrane region" description="Helical" evidence="7">
    <location>
        <begin position="37"/>
        <end position="55"/>
    </location>
</feature>
<keyword evidence="10" id="KW-1185">Reference proteome</keyword>
<keyword evidence="2" id="KW-1003">Cell membrane</keyword>
<keyword evidence="4 7" id="KW-0812">Transmembrane</keyword>
<dbReference type="InterPro" id="IPR058130">
    <property type="entry name" value="PEA_transf_C"/>
</dbReference>
<keyword evidence="3 9" id="KW-0808">Transferase</keyword>
<gene>
    <name evidence="9" type="ORF">G3567_04365</name>
</gene>
<evidence type="ECO:0000313" key="9">
    <source>
        <dbReference type="EMBL" id="NEV93384.1"/>
    </source>
</evidence>
<accession>A0A6B3R792</accession>
<keyword evidence="9" id="KW-0378">Hydrolase</keyword>
<dbReference type="GO" id="GO:0016787">
    <property type="term" value="F:hydrolase activity"/>
    <property type="evidence" value="ECO:0007669"/>
    <property type="project" value="UniProtKB-KW"/>
</dbReference>
<feature type="transmembrane region" description="Helical" evidence="7">
    <location>
        <begin position="153"/>
        <end position="173"/>
    </location>
</feature>
<dbReference type="AlphaFoldDB" id="A0A6B3R792"/>
<feature type="transmembrane region" description="Helical" evidence="7">
    <location>
        <begin position="116"/>
        <end position="132"/>
    </location>
</feature>
<evidence type="ECO:0000256" key="1">
    <source>
        <dbReference type="ARBA" id="ARBA00004651"/>
    </source>
</evidence>
<feature type="transmembrane region" description="Helical" evidence="7">
    <location>
        <begin position="7"/>
        <end position="25"/>
    </location>
</feature>
<dbReference type="GO" id="GO:0005886">
    <property type="term" value="C:plasma membrane"/>
    <property type="evidence" value="ECO:0007669"/>
    <property type="project" value="UniProtKB-SubCell"/>
</dbReference>
<dbReference type="PANTHER" id="PTHR30443:SF2">
    <property type="entry name" value="PHOSPHOETHANOLAMINE TRANSFERASE EPTC"/>
    <property type="match status" value="1"/>
</dbReference>
<name>A0A6B3R792_9FLAO</name>